<proteinExistence type="predicted"/>
<sequence>MGAGRSHALDGRPTPVSRLVTLRSMKLEVRCSCGRAVDLPVDEVLRLGISPRLCVYELGKRLRCVTEQGGCGQRGAASVVGVKGWGR</sequence>
<comment type="caution">
    <text evidence="1">The sequence shown here is derived from an EMBL/GenBank/DDBJ whole genome shotgun (WGS) entry which is preliminary data.</text>
</comment>
<name>A0A940S441_9PROT</name>
<dbReference type="EMBL" id="JAGIZA010000004">
    <property type="protein sequence ID" value="MBP0492896.1"/>
    <property type="molecule type" value="Genomic_DNA"/>
</dbReference>
<dbReference type="RefSeq" id="WP_209372777.1">
    <property type="nucleotide sequence ID" value="NZ_JAGIZA010000004.1"/>
</dbReference>
<evidence type="ECO:0000313" key="2">
    <source>
        <dbReference type="Proteomes" id="UP000677537"/>
    </source>
</evidence>
<gene>
    <name evidence="1" type="ORF">J5Y10_08905</name>
</gene>
<reference evidence="1" key="1">
    <citation type="submission" date="2021-03" db="EMBL/GenBank/DDBJ databases">
        <authorList>
            <person name="So Y."/>
        </authorList>
    </citation>
    <scope>NUCLEOTIDE SEQUENCE</scope>
    <source>
        <strain evidence="1">SG15</strain>
    </source>
</reference>
<organism evidence="1 2">
    <name type="scientific">Roseomonas indoligenes</name>
    <dbReference type="NCBI Taxonomy" id="2820811"/>
    <lineage>
        <taxon>Bacteria</taxon>
        <taxon>Pseudomonadati</taxon>
        <taxon>Pseudomonadota</taxon>
        <taxon>Alphaproteobacteria</taxon>
        <taxon>Acetobacterales</taxon>
        <taxon>Roseomonadaceae</taxon>
        <taxon>Roseomonas</taxon>
    </lineage>
</organism>
<dbReference type="Proteomes" id="UP000677537">
    <property type="component" value="Unassembled WGS sequence"/>
</dbReference>
<protein>
    <submittedName>
        <fullName evidence="1">Uncharacterized protein</fullName>
    </submittedName>
</protein>
<dbReference type="AlphaFoldDB" id="A0A940S441"/>
<evidence type="ECO:0000313" key="1">
    <source>
        <dbReference type="EMBL" id="MBP0492896.1"/>
    </source>
</evidence>
<keyword evidence="2" id="KW-1185">Reference proteome</keyword>
<accession>A0A940S441</accession>